<accession>A0A9X0D1N8</accession>
<protein>
    <submittedName>
        <fullName evidence="1">Peptidylprolyl isomerase domain and WD repeat containing protein 1</fullName>
        <ecNumber evidence="1">5.2.1.8</ecNumber>
    </submittedName>
</protein>
<keyword evidence="1" id="KW-0413">Isomerase</keyword>
<name>A0A9X0D1N8_9CNID</name>
<dbReference type="EC" id="5.2.1.8" evidence="1"/>
<proteinExistence type="predicted"/>
<dbReference type="Proteomes" id="UP001163046">
    <property type="component" value="Unassembled WGS sequence"/>
</dbReference>
<dbReference type="EMBL" id="MU825900">
    <property type="protein sequence ID" value="KAJ7383396.1"/>
    <property type="molecule type" value="Genomic_DNA"/>
</dbReference>
<gene>
    <name evidence="1" type="primary">PPWD1_1</name>
    <name evidence="1" type="ORF">OS493_028480</name>
</gene>
<dbReference type="GO" id="GO:0003755">
    <property type="term" value="F:peptidyl-prolyl cis-trans isomerase activity"/>
    <property type="evidence" value="ECO:0007669"/>
    <property type="project" value="UniProtKB-EC"/>
</dbReference>
<comment type="caution">
    <text evidence="1">The sequence shown here is derived from an EMBL/GenBank/DDBJ whole genome shotgun (WGS) entry which is preliminary data.</text>
</comment>
<dbReference type="AlphaFoldDB" id="A0A9X0D1N8"/>
<keyword evidence="2" id="KW-1185">Reference proteome</keyword>
<reference evidence="1" key="1">
    <citation type="submission" date="2023-01" db="EMBL/GenBank/DDBJ databases">
        <title>Genome assembly of the deep-sea coral Lophelia pertusa.</title>
        <authorList>
            <person name="Herrera S."/>
            <person name="Cordes E."/>
        </authorList>
    </citation>
    <scope>NUCLEOTIDE SEQUENCE</scope>
    <source>
        <strain evidence="1">USNM1676648</strain>
        <tissue evidence="1">Polyp</tissue>
    </source>
</reference>
<evidence type="ECO:0000313" key="1">
    <source>
        <dbReference type="EMBL" id="KAJ7383396.1"/>
    </source>
</evidence>
<evidence type="ECO:0000313" key="2">
    <source>
        <dbReference type="Proteomes" id="UP001163046"/>
    </source>
</evidence>
<sequence>MEGGESDRDVFNEKPSRDEILAATQVSNYGPEFARTGAPQSAVLANALTIQSKEQVPVLGNLRGRTQRLSESFYPIRKQSR</sequence>
<organism evidence="1 2">
    <name type="scientific">Desmophyllum pertusum</name>
    <dbReference type="NCBI Taxonomy" id="174260"/>
    <lineage>
        <taxon>Eukaryota</taxon>
        <taxon>Metazoa</taxon>
        <taxon>Cnidaria</taxon>
        <taxon>Anthozoa</taxon>
        <taxon>Hexacorallia</taxon>
        <taxon>Scleractinia</taxon>
        <taxon>Caryophylliina</taxon>
        <taxon>Caryophylliidae</taxon>
        <taxon>Desmophyllum</taxon>
    </lineage>
</organism>